<feature type="transmembrane region" description="Helical" evidence="1">
    <location>
        <begin position="1124"/>
        <end position="1145"/>
    </location>
</feature>
<dbReference type="RefSeq" id="YP_010648411.1">
    <property type="nucleotide sequence ID" value="NC_070758.1"/>
</dbReference>
<accession>A0AAE7WUQ8</accession>
<dbReference type="CDD" id="cd00254">
    <property type="entry name" value="LT-like"/>
    <property type="match status" value="1"/>
</dbReference>
<dbReference type="EMBL" id="MZ592920">
    <property type="protein sequence ID" value="QYW05823.1"/>
    <property type="molecule type" value="Genomic_DNA"/>
</dbReference>
<organism evidence="3 4">
    <name type="scientific">Vibrio phage vB_VpaP_G1</name>
    <dbReference type="NCBI Taxonomy" id="2862773"/>
    <lineage>
        <taxon>Viruses</taxon>
        <taxon>Duplodnaviria</taxon>
        <taxon>Heunggongvirae</taxon>
        <taxon>Uroviricota</taxon>
        <taxon>Caudoviricetes</taxon>
        <taxon>Autographivirales</taxon>
        <taxon>Youngvirus</taxon>
        <taxon>Youngvirus G1</taxon>
    </lineage>
</organism>
<keyword evidence="1" id="KW-1133">Transmembrane helix</keyword>
<evidence type="ECO:0000256" key="1">
    <source>
        <dbReference type="SAM" id="Phobius"/>
    </source>
</evidence>
<reference evidence="3" key="1">
    <citation type="submission" date="2021-07" db="EMBL/GenBank/DDBJ databases">
        <authorList>
            <person name="Wang J."/>
            <person name="Yang M."/>
        </authorList>
    </citation>
    <scope>NUCLEOTIDE SEQUENCE</scope>
</reference>
<dbReference type="Pfam" id="PF01464">
    <property type="entry name" value="SLT"/>
    <property type="match status" value="1"/>
</dbReference>
<protein>
    <submittedName>
        <fullName evidence="3">Internal virion protein D</fullName>
    </submittedName>
</protein>
<dbReference type="InterPro" id="IPR023346">
    <property type="entry name" value="Lysozyme-like_dom_sf"/>
</dbReference>
<dbReference type="Proteomes" id="UP000828797">
    <property type="component" value="Segment"/>
</dbReference>
<name>A0AAE7WUQ8_9CAUD</name>
<keyword evidence="4" id="KW-1185">Reference proteome</keyword>
<dbReference type="KEGG" id="vg:77923850"/>
<proteinExistence type="predicted"/>
<feature type="domain" description="Transglycosylase SLT" evidence="2">
    <location>
        <begin position="17"/>
        <end position="116"/>
    </location>
</feature>
<evidence type="ECO:0000313" key="3">
    <source>
        <dbReference type="EMBL" id="QYW05823.1"/>
    </source>
</evidence>
<dbReference type="Gene3D" id="1.10.530.10">
    <property type="match status" value="1"/>
</dbReference>
<dbReference type="GeneID" id="77923850"/>
<keyword evidence="1" id="KW-0812">Transmembrane</keyword>
<evidence type="ECO:0000259" key="2">
    <source>
        <dbReference type="Pfam" id="PF01464"/>
    </source>
</evidence>
<dbReference type="SUPFAM" id="SSF53955">
    <property type="entry name" value="Lysozyme-like"/>
    <property type="match status" value="1"/>
</dbReference>
<evidence type="ECO:0000313" key="4">
    <source>
        <dbReference type="Proteomes" id="UP000828797"/>
    </source>
</evidence>
<keyword evidence="1" id="KW-0472">Membrane</keyword>
<dbReference type="InterPro" id="IPR008258">
    <property type="entry name" value="Transglycosylase_SLT_dom_1"/>
</dbReference>
<sequence length="1253" mass="137602">MAFKADLSKQTQYDELLTEAEQAQGLPSGLLKLVMMIENRNNPQNRVSPKGASGIMQIMPSNFESLGITDPNDPKQSIYGAAKLMSQLNKQYDGNVGAMLAHYNGGNRAGAQYVAGQRMNPETTQYLEYAQPYLSMDKPSNYGKSIMQGMDEQALDKPMPSDLGVEQEDATDELYTGLDARLEQQLAHEAEIADWSLSEAIKYGYSATLTEALTHATTREVDPEWVIGEQQFSAVKSEFPNGLNEAQTQRVYNSRSQADFEYNLGKLTDERNLMERVGQQTGWGKAAATTAIIGGGLLDPVALPLSTFGAVGKVIKGAGVASRVGRSAADAAIVTAAISPVVQYADKGTVSGAEVFQQMGTAAVFGAGVSTLLNMGSVGKAFADETNAATNARIQGTPEYVMSPKGEEIATPINFAEAATTTTGPAGEIIGVGPTEVRRAAGAWDESVSNEMQKVQQRRGSWYNNKYRDKFMGWADSEGVRLARSKSKVARFVQAMWSGNAAGIGKQEARNAAVLKEQQLETMQFKYIPELKAHFEAYLDPQGKVDYMSGGAQKQQADFSRAVQLERYKRRVYRRENGSDEGYHTDAPGPIKSAADTLDNLYGEVKDLHIRHKTEHSETLKDEDPVGYIEQRPDYNMLNRADPEKRKAFLDMVKDDYRAEASAKLAKMKEEKSQWIEEAYKRADNNMEAPWVNDFLKNPEAYFDAHLSKLSGKIHNEMNRRASHWFENALRDPETRYQNSEASLLTLAREMAEEWFTGREVDATIVKQFQEALTRKWADTGRRELNMLNTRKVNGQDLYLLDMFQHDVFGSTNNAMADTAGRVAMAKVGWKKEQDIADTLDAMRHDGATPEEVAAAKHISDLILNRAKGLDNSPLVQATSNMVHATMMGKLPISLLADMPTIIGNLGVGGMVEALGKTAKYALDGSLFVKDGRPTKFGNDLDTYLKGLMGHDHLLWLPQQLNADGMAMEAGGSVLRRSAAASRFTNTIAGTNWVNRSIGSSMTRTTTKRLHKYLRTGKGISELRLEDVGLNAAAMKRIKENFDLHSTKDEFGLDKWDELAREDFISAAHRFQNQNRVDKGYAGEVPKWTRDNLMGYLFSKFRVIGIRAQEKVLVRNMSIMDSNAVAMMTSGIAFATFLALARIHLDAATSRDGRKVLEERLTPAGITDTALKLSTVTGLAAEGMTVYNLLSGNGMYGSTDTPLTGIISNASKAVSTTGKAVSGEGSLESAIDANFRLLPGANSYLMMGIKNAQ</sequence>
<dbReference type="PANTHER" id="PTHR37423:SF2">
    <property type="entry name" value="MEMBRANE-BOUND LYTIC MUREIN TRANSGLYCOSYLASE C"/>
    <property type="match status" value="1"/>
</dbReference>
<dbReference type="PANTHER" id="PTHR37423">
    <property type="entry name" value="SOLUBLE LYTIC MUREIN TRANSGLYCOSYLASE-RELATED"/>
    <property type="match status" value="1"/>
</dbReference>